<dbReference type="PANTHER" id="PTHR36838:SF3">
    <property type="entry name" value="TRANSPORTER AUXIN EFFLUX CARRIER EC FAMILY"/>
    <property type="match status" value="1"/>
</dbReference>
<dbReference type="InterPro" id="IPR004776">
    <property type="entry name" value="Mem_transp_PIN-like"/>
</dbReference>
<name>A0A7C5RJS3_9BACT</name>
<evidence type="ECO:0000256" key="6">
    <source>
        <dbReference type="ARBA" id="ARBA00022989"/>
    </source>
</evidence>
<feature type="transmembrane region" description="Helical" evidence="8">
    <location>
        <begin position="57"/>
        <end position="76"/>
    </location>
</feature>
<evidence type="ECO:0000256" key="5">
    <source>
        <dbReference type="ARBA" id="ARBA00022692"/>
    </source>
</evidence>
<keyword evidence="3" id="KW-0813">Transport</keyword>
<dbReference type="Gene3D" id="1.20.1530.20">
    <property type="match status" value="1"/>
</dbReference>
<feature type="transmembrane region" description="Helical" evidence="8">
    <location>
        <begin position="116"/>
        <end position="137"/>
    </location>
</feature>
<keyword evidence="6 8" id="KW-1133">Transmembrane helix</keyword>
<keyword evidence="7 8" id="KW-0472">Membrane</keyword>
<feature type="transmembrane region" description="Helical" evidence="8">
    <location>
        <begin position="211"/>
        <end position="232"/>
    </location>
</feature>
<evidence type="ECO:0000256" key="4">
    <source>
        <dbReference type="ARBA" id="ARBA00022475"/>
    </source>
</evidence>
<feature type="transmembrane region" description="Helical" evidence="8">
    <location>
        <begin position="178"/>
        <end position="199"/>
    </location>
</feature>
<dbReference type="Pfam" id="PF03547">
    <property type="entry name" value="Mem_trans"/>
    <property type="match status" value="1"/>
</dbReference>
<evidence type="ECO:0000256" key="8">
    <source>
        <dbReference type="SAM" id="Phobius"/>
    </source>
</evidence>
<keyword evidence="5 8" id="KW-0812">Transmembrane</keyword>
<feature type="transmembrane region" description="Helical" evidence="8">
    <location>
        <begin position="88"/>
        <end position="110"/>
    </location>
</feature>
<protein>
    <submittedName>
        <fullName evidence="9">Transporter</fullName>
    </submittedName>
</protein>
<comment type="similarity">
    <text evidence="2">Belongs to the auxin efflux carrier (TC 2.A.69) family.</text>
</comment>
<evidence type="ECO:0000256" key="7">
    <source>
        <dbReference type="ARBA" id="ARBA00023136"/>
    </source>
</evidence>
<organism evidence="9">
    <name type="scientific">Fervidobacterium thailandense</name>
    <dbReference type="NCBI Taxonomy" id="1008305"/>
    <lineage>
        <taxon>Bacteria</taxon>
        <taxon>Thermotogati</taxon>
        <taxon>Thermotogota</taxon>
        <taxon>Thermotogae</taxon>
        <taxon>Thermotogales</taxon>
        <taxon>Fervidobacteriaceae</taxon>
        <taxon>Fervidobacterium</taxon>
    </lineage>
</organism>
<evidence type="ECO:0000313" key="9">
    <source>
        <dbReference type="EMBL" id="HGU40958.1"/>
    </source>
</evidence>
<evidence type="ECO:0000256" key="3">
    <source>
        <dbReference type="ARBA" id="ARBA00022448"/>
    </source>
</evidence>
<comment type="caution">
    <text evidence="9">The sequence shown here is derived from an EMBL/GenBank/DDBJ whole genome shotgun (WGS) entry which is preliminary data.</text>
</comment>
<accession>A0A7C5RJS3</accession>
<reference evidence="9" key="1">
    <citation type="journal article" date="2020" name="mSystems">
        <title>Genome- and Community-Level Interaction Insights into Carbon Utilization and Element Cycling Functions of Hydrothermarchaeota in Hydrothermal Sediment.</title>
        <authorList>
            <person name="Zhou Z."/>
            <person name="Liu Y."/>
            <person name="Xu W."/>
            <person name="Pan J."/>
            <person name="Luo Z.H."/>
            <person name="Li M."/>
        </authorList>
    </citation>
    <scope>NUCLEOTIDE SEQUENCE [LARGE SCALE GENOMIC DNA]</scope>
    <source>
        <strain evidence="9">SpSt-609</strain>
    </source>
</reference>
<dbReference type="GO" id="GO:0005886">
    <property type="term" value="C:plasma membrane"/>
    <property type="evidence" value="ECO:0007669"/>
    <property type="project" value="UniProtKB-SubCell"/>
</dbReference>
<dbReference type="InterPro" id="IPR038770">
    <property type="entry name" value="Na+/solute_symporter_sf"/>
</dbReference>
<feature type="transmembrane region" description="Helical" evidence="8">
    <location>
        <begin position="33"/>
        <end position="51"/>
    </location>
</feature>
<sequence>MIKNAFNAVLPSFLMIFSGFAYGKIFKNYSIELFSKVATWLMAPVITYAFVNDYTPEYVILAKFSFGFFLMFLISYISSRLHSTDREIIFTGNVYVNSGYLGYPVLLALWGERGLAFGVVYSFVNVLFGSTLLPAFISGRLELKNVFRLPFIYAMVAGWIFGKLGISYKQLPAGFLSYFTWLKGMAIPFLLFQVGLSIARIELNKRDLKTYVLVSFERLVVIPMIMLFFVLLTNTSRVLRLGSLESKVFLLECAMPIGVNSVVVVSTFKGDAAGKAGISVALSTLLSLLTLPLWAVVLEKIWK</sequence>
<proteinExistence type="inferred from homology"/>
<dbReference type="GO" id="GO:0055085">
    <property type="term" value="P:transmembrane transport"/>
    <property type="evidence" value="ECO:0007669"/>
    <property type="project" value="InterPro"/>
</dbReference>
<feature type="transmembrane region" description="Helical" evidence="8">
    <location>
        <begin position="149"/>
        <end position="166"/>
    </location>
</feature>
<dbReference type="AlphaFoldDB" id="A0A7C5RJS3"/>
<keyword evidence="4" id="KW-1003">Cell membrane</keyword>
<evidence type="ECO:0000256" key="2">
    <source>
        <dbReference type="ARBA" id="ARBA00010145"/>
    </source>
</evidence>
<evidence type="ECO:0000256" key="1">
    <source>
        <dbReference type="ARBA" id="ARBA00004651"/>
    </source>
</evidence>
<dbReference type="PANTHER" id="PTHR36838">
    <property type="entry name" value="AUXIN EFFLUX CARRIER FAMILY PROTEIN"/>
    <property type="match status" value="1"/>
</dbReference>
<dbReference type="EMBL" id="DSZY01000031">
    <property type="protein sequence ID" value="HGU40958.1"/>
    <property type="molecule type" value="Genomic_DNA"/>
</dbReference>
<gene>
    <name evidence="9" type="ORF">ENT77_07145</name>
</gene>
<comment type="subcellular location">
    <subcellularLocation>
        <location evidence="1">Cell membrane</location>
        <topology evidence="1">Multi-pass membrane protein</topology>
    </subcellularLocation>
</comment>
<feature type="transmembrane region" description="Helical" evidence="8">
    <location>
        <begin position="276"/>
        <end position="298"/>
    </location>
</feature>
<feature type="transmembrane region" description="Helical" evidence="8">
    <location>
        <begin position="6"/>
        <end position="26"/>
    </location>
</feature>